<keyword evidence="4" id="KW-0496">Mitochondrion</keyword>
<dbReference type="InterPro" id="IPR029063">
    <property type="entry name" value="SAM-dependent_MTases_sf"/>
</dbReference>
<dbReference type="GO" id="GO:0032259">
    <property type="term" value="P:methylation"/>
    <property type="evidence" value="ECO:0007669"/>
    <property type="project" value="UniProtKB-KW"/>
</dbReference>
<comment type="subcellular location">
    <subcellularLocation>
        <location evidence="4">Mitochondrion inner membrane</location>
        <topology evidence="4">Peripheral membrane protein</topology>
        <orientation evidence="4">Matrix side</orientation>
    </subcellularLocation>
</comment>
<comment type="caution">
    <text evidence="4">Lacks conserved residue(s) required for the propagation of feature annotation.</text>
</comment>
<protein>
    <recommendedName>
        <fullName evidence="4">2-methoxy-6-polyprenyl-1,4-benzoquinol methylase, mitochondrial</fullName>
        <ecNumber evidence="4">2.1.1.201</ecNumber>
    </recommendedName>
    <alternativeName>
        <fullName evidence="4">Ubiquinone biosynthesis methyltransferase COQ5</fullName>
    </alternativeName>
</protein>
<evidence type="ECO:0000256" key="4">
    <source>
        <dbReference type="HAMAP-Rule" id="MF_03191"/>
    </source>
</evidence>
<feature type="binding site" evidence="4">
    <location>
        <position position="140"/>
    </location>
    <ligand>
        <name>S-adenosyl-L-methionine</name>
        <dbReference type="ChEBI" id="CHEBI:59789"/>
    </ligand>
</feature>
<gene>
    <name evidence="5" type="ORF">TrCOL_g3768</name>
</gene>
<name>A0A9W7G588_9STRA</name>
<evidence type="ECO:0000313" key="5">
    <source>
        <dbReference type="EMBL" id="GMI36142.1"/>
    </source>
</evidence>
<dbReference type="Gene3D" id="3.40.50.150">
    <property type="entry name" value="Vaccinia Virus protein VP39"/>
    <property type="match status" value="1"/>
</dbReference>
<dbReference type="OrthoDB" id="6329284at2759"/>
<comment type="pathway">
    <text evidence="4">Cofactor biosynthesis; ubiquinone biosynthesis.</text>
</comment>
<proteinExistence type="inferred from homology"/>
<keyword evidence="4" id="KW-0999">Mitochondrion inner membrane</keyword>
<comment type="function">
    <text evidence="4">Methyltransferase required for the conversion of 2-polyprenyl-6-methoxy-1,4-benzoquinol (DDMQH2) to 2-polyprenyl-3-methyl-6-methoxy-1,4-benzoquinol (DMQH2).</text>
</comment>
<dbReference type="Pfam" id="PF01209">
    <property type="entry name" value="Ubie_methyltran"/>
    <property type="match status" value="1"/>
</dbReference>
<dbReference type="Proteomes" id="UP001165065">
    <property type="component" value="Unassembled WGS sequence"/>
</dbReference>
<accession>A0A9W7G588</accession>
<sequence>MRSLRAPRPAMQAALFSTEQTHFGFKDVPKEEKAGLVGGVFSSVASSYDVMNDLMSAGLHRVWKDQLVASLSLPATLRYHLGEAKNSGEVADSPHFRHLDVAGGTGDVSFRVMDVINDTLDQTAGSPTRLPPPASVTIIDINPDMLTVGEERALSRYGPSNVAVRSDVEFGSEPEKPLNFYEGDAQYLPFPSDTFDTYTITFGLRNVTDPTLAIREAYRVLRKGGRLKIMEFSHPKNGFVGEIYDKYSFSVIPAMGEVVAGDRESYQYLVESIRKWDKQEALMERIEKEGFVGVKYEDINLGVVAVHEGWKM</sequence>
<feature type="binding site" evidence="4">
    <location>
        <position position="105"/>
    </location>
    <ligand>
        <name>S-adenosyl-L-methionine</name>
        <dbReference type="ChEBI" id="CHEBI:59789"/>
    </ligand>
</feature>
<evidence type="ECO:0000256" key="2">
    <source>
        <dbReference type="ARBA" id="ARBA00022679"/>
    </source>
</evidence>
<dbReference type="GO" id="GO:0008425">
    <property type="term" value="F:2-methoxy-6-polyprenyl-1,4-benzoquinol methyltransferase activity"/>
    <property type="evidence" value="ECO:0007669"/>
    <property type="project" value="UniProtKB-UniRule"/>
</dbReference>
<evidence type="ECO:0000256" key="1">
    <source>
        <dbReference type="ARBA" id="ARBA00022603"/>
    </source>
</evidence>
<organism evidence="5 6">
    <name type="scientific">Triparma columacea</name>
    <dbReference type="NCBI Taxonomy" id="722753"/>
    <lineage>
        <taxon>Eukaryota</taxon>
        <taxon>Sar</taxon>
        <taxon>Stramenopiles</taxon>
        <taxon>Ochrophyta</taxon>
        <taxon>Bolidophyceae</taxon>
        <taxon>Parmales</taxon>
        <taxon>Triparmaceae</taxon>
        <taxon>Triparma</taxon>
    </lineage>
</organism>
<feature type="binding site" evidence="4">
    <location>
        <begin position="184"/>
        <end position="185"/>
    </location>
    <ligand>
        <name>S-adenosyl-L-methionine</name>
        <dbReference type="ChEBI" id="CHEBI:59789"/>
    </ligand>
</feature>
<keyword evidence="2 4" id="KW-0808">Transferase</keyword>
<keyword evidence="4" id="KW-0831">Ubiquinone biosynthesis</keyword>
<comment type="subunit">
    <text evidence="4">Component of a multi-subunit COQ enzyme complex.</text>
</comment>
<dbReference type="NCBIfam" id="TIGR01934">
    <property type="entry name" value="MenG_MenH_UbiE"/>
    <property type="match status" value="1"/>
</dbReference>
<keyword evidence="6" id="KW-1185">Reference proteome</keyword>
<dbReference type="AlphaFoldDB" id="A0A9W7G588"/>
<comment type="catalytic activity">
    <reaction evidence="4">
        <text>a 2-methoxy-6-(all-trans-polyprenyl)benzene-1,4-diol + S-adenosyl-L-methionine = a 5-methoxy-2-methyl-3-(all-trans-polyprenyl)benzene-1,4-diol + S-adenosyl-L-homocysteine + H(+)</text>
        <dbReference type="Rhea" id="RHEA:28286"/>
        <dbReference type="Rhea" id="RHEA-COMP:10858"/>
        <dbReference type="Rhea" id="RHEA-COMP:10859"/>
        <dbReference type="ChEBI" id="CHEBI:15378"/>
        <dbReference type="ChEBI" id="CHEBI:57856"/>
        <dbReference type="ChEBI" id="CHEBI:59789"/>
        <dbReference type="ChEBI" id="CHEBI:84166"/>
        <dbReference type="ChEBI" id="CHEBI:84167"/>
        <dbReference type="EC" id="2.1.1.201"/>
    </reaction>
</comment>
<dbReference type="InterPro" id="IPR004033">
    <property type="entry name" value="UbiE/COQ5_MeTrFase"/>
</dbReference>
<dbReference type="EC" id="2.1.1.201" evidence="4"/>
<keyword evidence="1 4" id="KW-0489">Methyltransferase</keyword>
<evidence type="ECO:0000313" key="6">
    <source>
        <dbReference type="Proteomes" id="UP001165065"/>
    </source>
</evidence>
<dbReference type="GO" id="GO:0031314">
    <property type="term" value="C:extrinsic component of mitochondrial inner membrane"/>
    <property type="evidence" value="ECO:0007669"/>
    <property type="project" value="UniProtKB-UniRule"/>
</dbReference>
<dbReference type="CDD" id="cd02440">
    <property type="entry name" value="AdoMet_MTases"/>
    <property type="match status" value="1"/>
</dbReference>
<dbReference type="PANTHER" id="PTHR43591:SF24">
    <property type="entry name" value="2-METHOXY-6-POLYPRENYL-1,4-BENZOQUINOL METHYLASE, MITOCHONDRIAL"/>
    <property type="match status" value="1"/>
</dbReference>
<dbReference type="HAMAP" id="MF_01813">
    <property type="entry name" value="MenG_UbiE_methyltr"/>
    <property type="match status" value="1"/>
</dbReference>
<comment type="caution">
    <text evidence="5">The sequence shown here is derived from an EMBL/GenBank/DDBJ whole genome shotgun (WGS) entry which is preliminary data.</text>
</comment>
<comment type="similarity">
    <text evidence="4">Belongs to the class I-like SAM-binding methyltransferase superfamily. MenG/UbiE family.</text>
</comment>
<dbReference type="PROSITE" id="PS51608">
    <property type="entry name" value="SAM_MT_UBIE"/>
    <property type="match status" value="1"/>
</dbReference>
<keyword evidence="3 4" id="KW-0949">S-adenosyl-L-methionine</keyword>
<dbReference type="PROSITE" id="PS01183">
    <property type="entry name" value="UBIE_1"/>
    <property type="match status" value="1"/>
</dbReference>
<keyword evidence="4" id="KW-0472">Membrane</keyword>
<evidence type="ECO:0000256" key="3">
    <source>
        <dbReference type="ARBA" id="ARBA00022691"/>
    </source>
</evidence>
<dbReference type="InterPro" id="IPR023576">
    <property type="entry name" value="UbiE/COQ5_MeTrFase_CS"/>
</dbReference>
<reference evidence="6" key="1">
    <citation type="journal article" date="2023" name="Commun. Biol.">
        <title>Genome analysis of Parmales, the sister group of diatoms, reveals the evolutionary specialization of diatoms from phago-mixotrophs to photoautotrophs.</title>
        <authorList>
            <person name="Ban H."/>
            <person name="Sato S."/>
            <person name="Yoshikawa S."/>
            <person name="Yamada K."/>
            <person name="Nakamura Y."/>
            <person name="Ichinomiya M."/>
            <person name="Sato N."/>
            <person name="Blanc-Mathieu R."/>
            <person name="Endo H."/>
            <person name="Kuwata A."/>
            <person name="Ogata H."/>
        </authorList>
    </citation>
    <scope>NUCLEOTIDE SEQUENCE [LARGE SCALE GENOMIC DNA]</scope>
</reference>
<dbReference type="SUPFAM" id="SSF53335">
    <property type="entry name" value="S-adenosyl-L-methionine-dependent methyltransferases"/>
    <property type="match status" value="1"/>
</dbReference>
<dbReference type="PANTHER" id="PTHR43591">
    <property type="entry name" value="METHYLTRANSFERASE"/>
    <property type="match status" value="1"/>
</dbReference>
<dbReference type="PROSITE" id="PS01184">
    <property type="entry name" value="UBIE_2"/>
    <property type="match status" value="1"/>
</dbReference>
<dbReference type="EMBL" id="BRYA01000937">
    <property type="protein sequence ID" value="GMI36142.1"/>
    <property type="molecule type" value="Genomic_DNA"/>
</dbReference>